<name>A0A6A5GDM2_CAERE</name>
<protein>
    <submittedName>
        <fullName evidence="3">Uncharacterized protein</fullName>
    </submittedName>
</protein>
<reference evidence="3 4" key="1">
    <citation type="submission" date="2019-12" db="EMBL/GenBank/DDBJ databases">
        <title>Chromosome-level assembly of the Caenorhabditis remanei genome.</title>
        <authorList>
            <person name="Teterina A.A."/>
            <person name="Willis J.H."/>
            <person name="Phillips P.C."/>
        </authorList>
    </citation>
    <scope>NUCLEOTIDE SEQUENCE [LARGE SCALE GENOMIC DNA]</scope>
    <source>
        <strain evidence="3 4">PX506</strain>
        <tissue evidence="3">Whole organism</tissue>
    </source>
</reference>
<feature type="signal peptide" evidence="2">
    <location>
        <begin position="1"/>
        <end position="20"/>
    </location>
</feature>
<feature type="compositionally biased region" description="Low complexity" evidence="1">
    <location>
        <begin position="160"/>
        <end position="179"/>
    </location>
</feature>
<feature type="region of interest" description="Disordered" evidence="1">
    <location>
        <begin position="145"/>
        <end position="186"/>
    </location>
</feature>
<accession>A0A6A5GDM2</accession>
<dbReference type="KEGG" id="crq:GCK72_019074"/>
<evidence type="ECO:0000313" key="3">
    <source>
        <dbReference type="EMBL" id="KAF1752519.1"/>
    </source>
</evidence>
<proteinExistence type="predicted"/>
<organism evidence="3 4">
    <name type="scientific">Caenorhabditis remanei</name>
    <name type="common">Caenorhabditis vulgaris</name>
    <dbReference type="NCBI Taxonomy" id="31234"/>
    <lineage>
        <taxon>Eukaryota</taxon>
        <taxon>Metazoa</taxon>
        <taxon>Ecdysozoa</taxon>
        <taxon>Nematoda</taxon>
        <taxon>Chromadorea</taxon>
        <taxon>Rhabditida</taxon>
        <taxon>Rhabditina</taxon>
        <taxon>Rhabditomorpha</taxon>
        <taxon>Rhabditoidea</taxon>
        <taxon>Rhabditidae</taxon>
        <taxon>Peloderinae</taxon>
        <taxon>Caenorhabditis</taxon>
    </lineage>
</organism>
<comment type="caution">
    <text evidence="3">The sequence shown here is derived from an EMBL/GenBank/DDBJ whole genome shotgun (WGS) entry which is preliminary data.</text>
</comment>
<keyword evidence="2" id="KW-0732">Signal</keyword>
<evidence type="ECO:0000256" key="2">
    <source>
        <dbReference type="SAM" id="SignalP"/>
    </source>
</evidence>
<dbReference type="CTD" id="9839420"/>
<dbReference type="GeneID" id="9839420"/>
<sequence length="252" mass="27050">MHLKLYILLIISPVLIWTCGSDIAGTSSKSAEFGISFFAPLAYTYPPADVDLVPGQSLTLELANRRVKTDLDLAISKGLTANQIYLYIPPTLNFTFTPPSVQIADGEVCVTDNTYIQISGTVIYKCSIGNSGASTNIPVSGATGAPTNAPVSGATDVTESPVTDSTASSTSVPSTNTPPELVDNDRDNFHALPRRRASSGVRAHPFDQSMTVIATTSQPLYENQWNKIARSVQQALEDKKLLFNDDIQVLLL</sequence>
<dbReference type="RefSeq" id="XP_053581782.1">
    <property type="nucleotide sequence ID" value="XM_053732869.1"/>
</dbReference>
<gene>
    <name evidence="3" type="ORF">GCK72_019074</name>
</gene>
<dbReference type="AlphaFoldDB" id="A0A6A5GDM2"/>
<feature type="compositionally biased region" description="Polar residues" evidence="1">
    <location>
        <begin position="145"/>
        <end position="158"/>
    </location>
</feature>
<feature type="chain" id="PRO_5025476147" evidence="2">
    <location>
        <begin position="21"/>
        <end position="252"/>
    </location>
</feature>
<dbReference type="Proteomes" id="UP000483820">
    <property type="component" value="Chromosome V"/>
</dbReference>
<dbReference type="EMBL" id="WUAV01000005">
    <property type="protein sequence ID" value="KAF1752519.1"/>
    <property type="molecule type" value="Genomic_DNA"/>
</dbReference>
<evidence type="ECO:0000256" key="1">
    <source>
        <dbReference type="SAM" id="MobiDB-lite"/>
    </source>
</evidence>
<evidence type="ECO:0000313" key="4">
    <source>
        <dbReference type="Proteomes" id="UP000483820"/>
    </source>
</evidence>